<dbReference type="AlphaFoldDB" id="A0A0E3ZDB5"/>
<reference evidence="2 3" key="1">
    <citation type="journal article" date="2015" name="Sci. Rep.">
        <title>Unraveling adaptation of Pontibacter korlensis to radiation and infertility in desert through complete genome and comparative transcriptomic analysis.</title>
        <authorList>
            <person name="Dai J."/>
            <person name="Dai W."/>
            <person name="Qiu C."/>
            <person name="Yang Z."/>
            <person name="Zhang Y."/>
            <person name="Zhou M."/>
            <person name="Zhang L."/>
            <person name="Fang C."/>
            <person name="Gao Q."/>
            <person name="Yang Q."/>
            <person name="Li X."/>
            <person name="Wang Z."/>
            <person name="Wang Z."/>
            <person name="Jia Z."/>
            <person name="Chen X."/>
        </authorList>
    </citation>
    <scope>NUCLEOTIDE SEQUENCE [LARGE SCALE GENOMIC DNA]</scope>
    <source>
        <strain evidence="2 3">X14-1T</strain>
    </source>
</reference>
<dbReference type="STRING" id="400092.PKOR_02280"/>
<dbReference type="Proteomes" id="UP000033109">
    <property type="component" value="Chromosome"/>
</dbReference>
<keyword evidence="3" id="KW-1185">Reference proteome</keyword>
<name>A0A0E3ZDB5_9BACT</name>
<sequence length="76" mass="8130">MDNGFILHVILMLGFPLLQIDTLVEKVLATVLGFVATGILAKYVLAGCKIFRGPNLVEQSTIKQQSPAKTAGLCLS</sequence>
<gene>
    <name evidence="2" type="ORF">PKOR_02280</name>
</gene>
<feature type="transmembrane region" description="Helical" evidence="1">
    <location>
        <begin position="27"/>
        <end position="45"/>
    </location>
</feature>
<keyword evidence="1" id="KW-0472">Membrane</keyword>
<dbReference type="HOGENOM" id="CLU_2651358_0_0_10"/>
<proteinExistence type="predicted"/>
<dbReference type="KEGG" id="pko:PKOR_02280"/>
<organism evidence="2 3">
    <name type="scientific">Pontibacter korlensis</name>
    <dbReference type="NCBI Taxonomy" id="400092"/>
    <lineage>
        <taxon>Bacteria</taxon>
        <taxon>Pseudomonadati</taxon>
        <taxon>Bacteroidota</taxon>
        <taxon>Cytophagia</taxon>
        <taxon>Cytophagales</taxon>
        <taxon>Hymenobacteraceae</taxon>
        <taxon>Pontibacter</taxon>
    </lineage>
</organism>
<accession>A0A0E3ZDB5</accession>
<evidence type="ECO:0000256" key="1">
    <source>
        <dbReference type="SAM" id="Phobius"/>
    </source>
</evidence>
<evidence type="ECO:0000313" key="3">
    <source>
        <dbReference type="Proteomes" id="UP000033109"/>
    </source>
</evidence>
<evidence type="ECO:0000313" key="2">
    <source>
        <dbReference type="EMBL" id="AKD02174.1"/>
    </source>
</evidence>
<protein>
    <submittedName>
        <fullName evidence="2">Uncharacterized protein</fullName>
    </submittedName>
</protein>
<keyword evidence="1" id="KW-1133">Transmembrane helix</keyword>
<dbReference type="EMBL" id="CP009621">
    <property type="protein sequence ID" value="AKD02174.1"/>
    <property type="molecule type" value="Genomic_DNA"/>
</dbReference>
<keyword evidence="1" id="KW-0812">Transmembrane</keyword>
<dbReference type="PATRIC" id="fig|400092.3.peg.521"/>